<dbReference type="EMBL" id="CAMGYJ010000008">
    <property type="protein sequence ID" value="CAI0468817.1"/>
    <property type="molecule type" value="Genomic_DNA"/>
</dbReference>
<dbReference type="Gene3D" id="3.50.50.60">
    <property type="entry name" value="FAD/NAD(P)-binding domain"/>
    <property type="match status" value="1"/>
</dbReference>
<sequence>MAVVPREEDVVIIGAGIAGLATSLALHRLGIKSLVLESATSLRVTGFALGTWTNAWRALDALGIGNHLRQQHRLLDGVVFASTITGGISVDMSLTGTGHELRRVHRKLLIGAMEKELPNGTIRYSSKVVSMEGSESDCYKLLHLGDGTIIKAKVLIGCDGVNSLVAKWIGLNEAVTSGRSGVRGSATFPEGHGFTSKLFMFVGKGFRAGCLPCDDNTIYWYFSWTPSIQEHDLLYNPSKLKEYVLSKLQNAPDLKKVVEKTELDSVMSSPLRYRNPWEFLWKKLTRGNVCVAGDALHPMTPDLSQGGCAALEDSVTLGRCLAEALKKNPGPGGEDTETCEQEYRRIELGLREYAKERRWRSFKLIATGCLAGRVQQSQGNITTFLRDRVLAKFLAGLLLQIAEFDCGTLTSR</sequence>
<keyword evidence="6" id="KW-1185">Reference proteome</keyword>
<feature type="domain" description="FAD-binding" evidence="4">
    <location>
        <begin position="9"/>
        <end position="328"/>
    </location>
</feature>
<gene>
    <name evidence="5" type="ORF">LITE_LOCUS37951</name>
</gene>
<evidence type="ECO:0000313" key="6">
    <source>
        <dbReference type="Proteomes" id="UP001154282"/>
    </source>
</evidence>
<dbReference type="InterPro" id="IPR036188">
    <property type="entry name" value="FAD/NAD-bd_sf"/>
</dbReference>
<reference evidence="5" key="1">
    <citation type="submission" date="2022-08" db="EMBL/GenBank/DDBJ databases">
        <authorList>
            <person name="Gutierrez-Valencia J."/>
        </authorList>
    </citation>
    <scope>NUCLEOTIDE SEQUENCE</scope>
</reference>
<keyword evidence="2" id="KW-0503">Monooxygenase</keyword>
<comment type="caution">
    <text evidence="5">The sequence shown here is derived from an EMBL/GenBank/DDBJ whole genome shotgun (WGS) entry which is preliminary data.</text>
</comment>
<dbReference type="PRINTS" id="PR00420">
    <property type="entry name" value="RNGMNOXGNASE"/>
</dbReference>
<evidence type="ECO:0000313" key="5">
    <source>
        <dbReference type="EMBL" id="CAI0468817.1"/>
    </source>
</evidence>
<dbReference type="Proteomes" id="UP001154282">
    <property type="component" value="Unassembled WGS sequence"/>
</dbReference>
<dbReference type="AlphaFoldDB" id="A0AAV0PCA0"/>
<dbReference type="InterPro" id="IPR002938">
    <property type="entry name" value="FAD-bd"/>
</dbReference>
<dbReference type="GO" id="GO:0004497">
    <property type="term" value="F:monooxygenase activity"/>
    <property type="evidence" value="ECO:0007669"/>
    <property type="project" value="UniProtKB-KW"/>
</dbReference>
<comment type="similarity">
    <text evidence="3">Belongs to the 3-hydroxybenzoate 6-hydroxylase family.</text>
</comment>
<dbReference type="PANTHER" id="PTHR45934">
    <property type="entry name" value="FAD/NAD(P)-BINDING OXIDOREDUCTASE FAMILY PROTEIN"/>
    <property type="match status" value="1"/>
</dbReference>
<dbReference type="PANTHER" id="PTHR45934:SF20">
    <property type="entry name" value="MONOOXYGENASE 2-RELATED"/>
    <property type="match status" value="1"/>
</dbReference>
<protein>
    <recommendedName>
        <fullName evidence="4">FAD-binding domain-containing protein</fullName>
    </recommendedName>
</protein>
<dbReference type="GO" id="GO:0071949">
    <property type="term" value="F:FAD binding"/>
    <property type="evidence" value="ECO:0007669"/>
    <property type="project" value="InterPro"/>
</dbReference>
<accession>A0AAV0PCA0</accession>
<evidence type="ECO:0000256" key="1">
    <source>
        <dbReference type="ARBA" id="ARBA00023002"/>
    </source>
</evidence>
<evidence type="ECO:0000259" key="4">
    <source>
        <dbReference type="Pfam" id="PF01494"/>
    </source>
</evidence>
<dbReference type="SUPFAM" id="SSF51905">
    <property type="entry name" value="FAD/NAD(P)-binding domain"/>
    <property type="match status" value="1"/>
</dbReference>
<dbReference type="Pfam" id="PF01494">
    <property type="entry name" value="FAD_binding_3"/>
    <property type="match status" value="1"/>
</dbReference>
<name>A0AAV0PCA0_9ROSI</name>
<evidence type="ECO:0000256" key="3">
    <source>
        <dbReference type="ARBA" id="ARBA00024018"/>
    </source>
</evidence>
<dbReference type="InterPro" id="IPR044560">
    <property type="entry name" value="MOase"/>
</dbReference>
<proteinExistence type="inferred from homology"/>
<keyword evidence="1" id="KW-0560">Oxidoreductase</keyword>
<evidence type="ECO:0000256" key="2">
    <source>
        <dbReference type="ARBA" id="ARBA00023033"/>
    </source>
</evidence>
<organism evidence="5 6">
    <name type="scientific">Linum tenue</name>
    <dbReference type="NCBI Taxonomy" id="586396"/>
    <lineage>
        <taxon>Eukaryota</taxon>
        <taxon>Viridiplantae</taxon>
        <taxon>Streptophyta</taxon>
        <taxon>Embryophyta</taxon>
        <taxon>Tracheophyta</taxon>
        <taxon>Spermatophyta</taxon>
        <taxon>Magnoliopsida</taxon>
        <taxon>eudicotyledons</taxon>
        <taxon>Gunneridae</taxon>
        <taxon>Pentapetalae</taxon>
        <taxon>rosids</taxon>
        <taxon>fabids</taxon>
        <taxon>Malpighiales</taxon>
        <taxon>Linaceae</taxon>
        <taxon>Linum</taxon>
    </lineage>
</organism>